<sequence length="408" mass="46369">MVIWLLWAVVLAGCKKDTPDSKENETKLEVFDPAAPGKSNPMEVWVHYMPWFEDKTTSGNGQWGQHWTMANKNPDIVDANGKRQIASHYYPLIGPYASSNTDVLEYHFLLMKYAGIDGILIDWYGTRNLYDYAPIKRNTEAIVEGLKKVGLKYAIVYEDQTLRDGFESDAQRISQAKTDMKYLESNLFSDEHYIQLDGSPLLLTFGPQVINSPANWSTVLGGLVSKPAFFTLYNHSHLANNTTYHNASGEYIWVDATPMETKYARKADVDRLIGGAYPGFNDYYKEGGWGNPVLADIDHENGALLDRLLQLANEEGVPYLQLITWNDFGEGTMIEPTVEFQYTFLERIQGFTGVTYRKSALENIYTYYGLKKQFAKDPDKQKQLLQAFYYLISLQQDKAAALINELAN</sequence>
<evidence type="ECO:0000256" key="2">
    <source>
        <dbReference type="ARBA" id="ARBA00022692"/>
    </source>
</evidence>
<dbReference type="Proteomes" id="UP000597338">
    <property type="component" value="Unassembled WGS sequence"/>
</dbReference>
<keyword evidence="3" id="KW-0378">Hydrolase</keyword>
<organism evidence="8 9">
    <name type="scientific">Parapedobacter defluvii</name>
    <dbReference type="NCBI Taxonomy" id="2045106"/>
    <lineage>
        <taxon>Bacteria</taxon>
        <taxon>Pseudomonadati</taxon>
        <taxon>Bacteroidota</taxon>
        <taxon>Sphingobacteriia</taxon>
        <taxon>Sphingobacteriales</taxon>
        <taxon>Sphingobacteriaceae</taxon>
        <taxon>Parapedobacter</taxon>
    </lineage>
</organism>
<reference evidence="9" key="1">
    <citation type="journal article" date="2019" name="Int. J. Syst. Evol. Microbiol.">
        <title>The Global Catalogue of Microorganisms (GCM) 10K type strain sequencing project: providing services to taxonomists for standard genome sequencing and annotation.</title>
        <authorList>
            <consortium name="The Broad Institute Genomics Platform"/>
            <consortium name="The Broad Institute Genome Sequencing Center for Infectious Disease"/>
            <person name="Wu L."/>
            <person name="Ma J."/>
        </authorList>
    </citation>
    <scope>NUCLEOTIDE SEQUENCE [LARGE SCALE GENOMIC DNA]</scope>
    <source>
        <strain evidence="9">CGMCC 1.15342</strain>
    </source>
</reference>
<protein>
    <recommendedName>
        <fullName evidence="10">Glycosyl hydrolase family 99</fullName>
    </recommendedName>
</protein>
<evidence type="ECO:0000256" key="4">
    <source>
        <dbReference type="ARBA" id="ARBA00022968"/>
    </source>
</evidence>
<evidence type="ECO:0008006" key="10">
    <source>
        <dbReference type="Google" id="ProtNLM"/>
    </source>
</evidence>
<keyword evidence="7" id="KW-0472">Membrane</keyword>
<evidence type="ECO:0000256" key="1">
    <source>
        <dbReference type="ARBA" id="ARBA00004323"/>
    </source>
</evidence>
<keyword evidence="4" id="KW-0735">Signal-anchor</keyword>
<dbReference type="Pfam" id="PF16317">
    <property type="entry name" value="Glyco_hydro_99"/>
    <property type="match status" value="1"/>
</dbReference>
<dbReference type="CDD" id="cd11575">
    <property type="entry name" value="GH99_GH71_like_3"/>
    <property type="match status" value="1"/>
</dbReference>
<dbReference type="InterPro" id="IPR026071">
    <property type="entry name" value="Glyco_Hydrolase_99"/>
</dbReference>
<name>A0ABQ1MVJ6_9SPHI</name>
<comment type="subcellular location">
    <subcellularLocation>
        <location evidence="1">Golgi apparatus membrane</location>
        <topology evidence="1">Single-pass type II membrane protein</topology>
    </subcellularLocation>
</comment>
<dbReference type="PANTHER" id="PTHR13572:SF4">
    <property type="entry name" value="RE57134P"/>
    <property type="match status" value="1"/>
</dbReference>
<keyword evidence="9" id="KW-1185">Reference proteome</keyword>
<evidence type="ECO:0000313" key="8">
    <source>
        <dbReference type="EMBL" id="GGC47259.1"/>
    </source>
</evidence>
<evidence type="ECO:0000256" key="3">
    <source>
        <dbReference type="ARBA" id="ARBA00022801"/>
    </source>
</evidence>
<evidence type="ECO:0000313" key="9">
    <source>
        <dbReference type="Proteomes" id="UP000597338"/>
    </source>
</evidence>
<dbReference type="EMBL" id="BMIK01000026">
    <property type="protein sequence ID" value="GGC47259.1"/>
    <property type="molecule type" value="Genomic_DNA"/>
</dbReference>
<comment type="caution">
    <text evidence="8">The sequence shown here is derived from an EMBL/GenBank/DDBJ whole genome shotgun (WGS) entry which is preliminary data.</text>
</comment>
<evidence type="ECO:0000256" key="7">
    <source>
        <dbReference type="ARBA" id="ARBA00023136"/>
    </source>
</evidence>
<dbReference type="Gene3D" id="3.20.20.80">
    <property type="entry name" value="Glycosidases"/>
    <property type="match status" value="1"/>
</dbReference>
<gene>
    <name evidence="8" type="ORF">GCM10011386_44250</name>
</gene>
<accession>A0ABQ1MVJ6</accession>
<evidence type="ECO:0000256" key="5">
    <source>
        <dbReference type="ARBA" id="ARBA00022989"/>
    </source>
</evidence>
<keyword evidence="2" id="KW-0812">Transmembrane</keyword>
<dbReference type="PANTHER" id="PTHR13572">
    <property type="entry name" value="ENDO-ALPHA-1,2-MANNOSIDASE"/>
    <property type="match status" value="1"/>
</dbReference>
<evidence type="ECO:0000256" key="6">
    <source>
        <dbReference type="ARBA" id="ARBA00023034"/>
    </source>
</evidence>
<keyword evidence="5" id="KW-1133">Transmembrane helix</keyword>
<keyword evidence="6" id="KW-0333">Golgi apparatus</keyword>
<proteinExistence type="predicted"/>